<evidence type="ECO:0000313" key="3">
    <source>
        <dbReference type="Proteomes" id="UP000054549"/>
    </source>
</evidence>
<dbReference type="Pfam" id="PF23436">
    <property type="entry name" value="RabGap-TBC_2"/>
    <property type="match status" value="1"/>
</dbReference>
<dbReference type="GO" id="GO:0005096">
    <property type="term" value="F:GTPase activator activity"/>
    <property type="evidence" value="ECO:0007669"/>
    <property type="project" value="TreeGrafter"/>
</dbReference>
<dbReference type="SUPFAM" id="SSF47923">
    <property type="entry name" value="Ypt/Rab-GAP domain of gyp1p"/>
    <property type="match status" value="1"/>
</dbReference>
<dbReference type="HOGENOM" id="CLU_167269_0_0_1"/>
<dbReference type="EMBL" id="KN818404">
    <property type="protein sequence ID" value="KIL56710.1"/>
    <property type="molecule type" value="Genomic_DNA"/>
</dbReference>
<dbReference type="InParanoid" id="A0A0C2S232"/>
<protein>
    <recommendedName>
        <fullName evidence="1">Rab-GAP TBC domain-containing protein</fullName>
    </recommendedName>
</protein>
<dbReference type="InterPro" id="IPR000195">
    <property type="entry name" value="Rab-GAP-TBC_dom"/>
</dbReference>
<gene>
    <name evidence="2" type="ORF">M378DRAFT_41696</name>
</gene>
<feature type="non-terminal residue" evidence="2">
    <location>
        <position position="1"/>
    </location>
</feature>
<dbReference type="OrthoDB" id="294251at2759"/>
<name>A0A0C2S232_AMAMK</name>
<dbReference type="PANTHER" id="PTHR47219">
    <property type="entry name" value="RAB GTPASE-ACTIVATING PROTEIN 1-LIKE"/>
    <property type="match status" value="1"/>
</dbReference>
<evidence type="ECO:0000313" key="2">
    <source>
        <dbReference type="EMBL" id="KIL56710.1"/>
    </source>
</evidence>
<dbReference type="GO" id="GO:0031267">
    <property type="term" value="F:small GTPase binding"/>
    <property type="evidence" value="ECO:0007669"/>
    <property type="project" value="TreeGrafter"/>
</dbReference>
<dbReference type="AlphaFoldDB" id="A0A0C2S232"/>
<reference evidence="2 3" key="1">
    <citation type="submission" date="2014-04" db="EMBL/GenBank/DDBJ databases">
        <title>Evolutionary Origins and Diversification of the Mycorrhizal Mutualists.</title>
        <authorList>
            <consortium name="DOE Joint Genome Institute"/>
            <consortium name="Mycorrhizal Genomics Consortium"/>
            <person name="Kohler A."/>
            <person name="Kuo A."/>
            <person name="Nagy L.G."/>
            <person name="Floudas D."/>
            <person name="Copeland A."/>
            <person name="Barry K.W."/>
            <person name="Cichocki N."/>
            <person name="Veneault-Fourrey C."/>
            <person name="LaButti K."/>
            <person name="Lindquist E.A."/>
            <person name="Lipzen A."/>
            <person name="Lundell T."/>
            <person name="Morin E."/>
            <person name="Murat C."/>
            <person name="Riley R."/>
            <person name="Ohm R."/>
            <person name="Sun H."/>
            <person name="Tunlid A."/>
            <person name="Henrissat B."/>
            <person name="Grigoriev I.V."/>
            <person name="Hibbett D.S."/>
            <person name="Martin F."/>
        </authorList>
    </citation>
    <scope>NUCLEOTIDE SEQUENCE [LARGE SCALE GENOMIC DNA]</scope>
    <source>
        <strain evidence="2 3">Koide BX008</strain>
    </source>
</reference>
<dbReference type="InterPro" id="IPR035969">
    <property type="entry name" value="Rab-GAP_TBC_sf"/>
</dbReference>
<feature type="non-terminal residue" evidence="2">
    <location>
        <position position="73"/>
    </location>
</feature>
<dbReference type="InterPro" id="IPR050302">
    <property type="entry name" value="Rab_GAP_TBC_domain"/>
</dbReference>
<dbReference type="Gene3D" id="1.10.472.80">
    <property type="entry name" value="Ypt/Rab-GAP domain of gyp1p, domain 3"/>
    <property type="match status" value="1"/>
</dbReference>
<sequence>LDVDLAAICSWFLSLFADCLALIAPTQTLFRVWDVFLVDGLDVLFRVAYVILRSNEQELLRCESIPALYVALK</sequence>
<proteinExistence type="predicted"/>
<dbReference type="Proteomes" id="UP000054549">
    <property type="component" value="Unassembled WGS sequence"/>
</dbReference>
<evidence type="ECO:0000259" key="1">
    <source>
        <dbReference type="PROSITE" id="PS50086"/>
    </source>
</evidence>
<keyword evidence="3" id="KW-1185">Reference proteome</keyword>
<dbReference type="PANTHER" id="PTHR47219:SF20">
    <property type="entry name" value="TBC1 DOMAIN FAMILY MEMBER 2B"/>
    <property type="match status" value="1"/>
</dbReference>
<dbReference type="STRING" id="946122.A0A0C2S232"/>
<accession>A0A0C2S232</accession>
<feature type="domain" description="Rab-GAP TBC" evidence="1">
    <location>
        <begin position="1"/>
        <end position="40"/>
    </location>
</feature>
<organism evidence="2 3">
    <name type="scientific">Amanita muscaria (strain Koide BX008)</name>
    <dbReference type="NCBI Taxonomy" id="946122"/>
    <lineage>
        <taxon>Eukaryota</taxon>
        <taxon>Fungi</taxon>
        <taxon>Dikarya</taxon>
        <taxon>Basidiomycota</taxon>
        <taxon>Agaricomycotina</taxon>
        <taxon>Agaricomycetes</taxon>
        <taxon>Agaricomycetidae</taxon>
        <taxon>Agaricales</taxon>
        <taxon>Pluteineae</taxon>
        <taxon>Amanitaceae</taxon>
        <taxon>Amanita</taxon>
    </lineage>
</organism>
<dbReference type="PROSITE" id="PS50086">
    <property type="entry name" value="TBC_RABGAP"/>
    <property type="match status" value="1"/>
</dbReference>